<keyword evidence="4 7" id="KW-0067">ATP-binding</keyword>
<evidence type="ECO:0000313" key="7">
    <source>
        <dbReference type="EMBL" id="MFC3678426.1"/>
    </source>
</evidence>
<evidence type="ECO:0000256" key="5">
    <source>
        <dbReference type="ARBA" id="ARBA00022970"/>
    </source>
</evidence>
<comment type="caution">
    <text evidence="7">The sequence shown here is derived from an EMBL/GenBank/DDBJ whole genome shotgun (WGS) entry which is preliminary data.</text>
</comment>
<organism evidence="7 8">
    <name type="scientific">Ferrovibrio xuzhouensis</name>
    <dbReference type="NCBI Taxonomy" id="1576914"/>
    <lineage>
        <taxon>Bacteria</taxon>
        <taxon>Pseudomonadati</taxon>
        <taxon>Pseudomonadota</taxon>
        <taxon>Alphaproteobacteria</taxon>
        <taxon>Rhodospirillales</taxon>
        <taxon>Rhodospirillaceae</taxon>
        <taxon>Ferrovibrio</taxon>
    </lineage>
</organism>
<dbReference type="PANTHER" id="PTHR43820">
    <property type="entry name" value="HIGH-AFFINITY BRANCHED-CHAIN AMINO ACID TRANSPORT ATP-BINDING PROTEIN LIVF"/>
    <property type="match status" value="1"/>
</dbReference>
<dbReference type="CDD" id="cd03224">
    <property type="entry name" value="ABC_TM1139_LivF_branched"/>
    <property type="match status" value="1"/>
</dbReference>
<dbReference type="PANTHER" id="PTHR43820:SF4">
    <property type="entry name" value="HIGH-AFFINITY BRANCHED-CHAIN AMINO ACID TRANSPORT ATP-BINDING PROTEIN LIVF"/>
    <property type="match status" value="1"/>
</dbReference>
<dbReference type="InterPro" id="IPR003439">
    <property type="entry name" value="ABC_transporter-like_ATP-bd"/>
</dbReference>
<dbReference type="InterPro" id="IPR003593">
    <property type="entry name" value="AAA+_ATPase"/>
</dbReference>
<dbReference type="EMBL" id="JBHRYJ010000009">
    <property type="protein sequence ID" value="MFC3678426.1"/>
    <property type="molecule type" value="Genomic_DNA"/>
</dbReference>
<evidence type="ECO:0000256" key="4">
    <source>
        <dbReference type="ARBA" id="ARBA00022840"/>
    </source>
</evidence>
<proteinExistence type="inferred from homology"/>
<dbReference type="GO" id="GO:0005524">
    <property type="term" value="F:ATP binding"/>
    <property type="evidence" value="ECO:0007669"/>
    <property type="project" value="UniProtKB-KW"/>
</dbReference>
<evidence type="ECO:0000256" key="2">
    <source>
        <dbReference type="ARBA" id="ARBA00022448"/>
    </source>
</evidence>
<keyword evidence="8" id="KW-1185">Reference proteome</keyword>
<keyword evidence="5" id="KW-0029">Amino-acid transport</keyword>
<dbReference type="Pfam" id="PF00005">
    <property type="entry name" value="ABC_tran"/>
    <property type="match status" value="1"/>
</dbReference>
<evidence type="ECO:0000313" key="8">
    <source>
        <dbReference type="Proteomes" id="UP001595711"/>
    </source>
</evidence>
<protein>
    <submittedName>
        <fullName evidence="7">ABC transporter ATP-binding protein</fullName>
    </submittedName>
</protein>
<keyword evidence="3" id="KW-0547">Nucleotide-binding</keyword>
<dbReference type="InterPro" id="IPR052156">
    <property type="entry name" value="BCAA_Transport_ATP-bd_LivF"/>
</dbReference>
<comment type="similarity">
    <text evidence="1">Belongs to the ABC transporter superfamily.</text>
</comment>
<keyword evidence="2" id="KW-0813">Transport</keyword>
<reference evidence="8" key="1">
    <citation type="journal article" date="2019" name="Int. J. Syst. Evol. Microbiol.">
        <title>The Global Catalogue of Microorganisms (GCM) 10K type strain sequencing project: providing services to taxonomists for standard genome sequencing and annotation.</title>
        <authorList>
            <consortium name="The Broad Institute Genomics Platform"/>
            <consortium name="The Broad Institute Genome Sequencing Center for Infectious Disease"/>
            <person name="Wu L."/>
            <person name="Ma J."/>
        </authorList>
    </citation>
    <scope>NUCLEOTIDE SEQUENCE [LARGE SCALE GENOMIC DNA]</scope>
    <source>
        <strain evidence="8">KCTC 42182</strain>
    </source>
</reference>
<feature type="domain" description="ABC transporter" evidence="6">
    <location>
        <begin position="2"/>
        <end position="235"/>
    </location>
</feature>
<gene>
    <name evidence="7" type="ORF">ACFOOQ_22965</name>
</gene>
<dbReference type="Proteomes" id="UP001595711">
    <property type="component" value="Unassembled WGS sequence"/>
</dbReference>
<dbReference type="SUPFAM" id="SSF52540">
    <property type="entry name" value="P-loop containing nucleoside triphosphate hydrolases"/>
    <property type="match status" value="1"/>
</dbReference>
<name>A0ABV7VNT3_9PROT</name>
<dbReference type="InterPro" id="IPR027417">
    <property type="entry name" value="P-loop_NTPase"/>
</dbReference>
<accession>A0ABV7VNT3</accession>
<evidence type="ECO:0000256" key="3">
    <source>
        <dbReference type="ARBA" id="ARBA00022741"/>
    </source>
</evidence>
<dbReference type="RefSeq" id="WP_379730060.1">
    <property type="nucleotide sequence ID" value="NZ_JBHRYJ010000009.1"/>
</dbReference>
<evidence type="ECO:0000259" key="6">
    <source>
        <dbReference type="PROSITE" id="PS50893"/>
    </source>
</evidence>
<dbReference type="SMART" id="SM00382">
    <property type="entry name" value="AAA"/>
    <property type="match status" value="1"/>
</dbReference>
<dbReference type="InterPro" id="IPR017871">
    <property type="entry name" value="ABC_transporter-like_CS"/>
</dbReference>
<dbReference type="Gene3D" id="3.40.50.300">
    <property type="entry name" value="P-loop containing nucleotide triphosphate hydrolases"/>
    <property type="match status" value="1"/>
</dbReference>
<dbReference type="PROSITE" id="PS50893">
    <property type="entry name" value="ABC_TRANSPORTER_2"/>
    <property type="match status" value="1"/>
</dbReference>
<dbReference type="PROSITE" id="PS00211">
    <property type="entry name" value="ABC_TRANSPORTER_1"/>
    <property type="match status" value="1"/>
</dbReference>
<evidence type="ECO:0000256" key="1">
    <source>
        <dbReference type="ARBA" id="ARBA00005417"/>
    </source>
</evidence>
<sequence>MLEIRGLSGWYGGISALTDVSINVEAGKVVSLLGSNGAGKSTLLTTIMGVMPGRSTGSIKFNGAEILGRSTEDVVAMGIALSPEGRQLFSDLTVEENLHMGAYLRRDKAGIAADLKRVFTFFPRLLERRKQLASTLSGGEQQMVAIGRALMSSPRLLLLDEPTLGLSPLFVTEILKLVKKINEEGITVLLVEQNARQALRRSSWAYVMEKGRIQMSGAAETLARDPHVISAYLGDA</sequence>